<evidence type="ECO:0000256" key="1">
    <source>
        <dbReference type="SAM" id="MobiDB-lite"/>
    </source>
</evidence>
<dbReference type="AlphaFoldDB" id="A0AAW1JGS2"/>
<feature type="compositionally biased region" description="Acidic residues" evidence="1">
    <location>
        <begin position="29"/>
        <end position="48"/>
    </location>
</feature>
<evidence type="ECO:0000313" key="3">
    <source>
        <dbReference type="Proteomes" id="UP001458880"/>
    </source>
</evidence>
<sequence length="74" mass="8109">MYPVPSARNGNLNVYAADALKPWCTLEPEEEIEDDSSSSEAELLEEEPGSGKSSSMVAVHGFPFFNKFKSLTLI</sequence>
<feature type="region of interest" description="Disordered" evidence="1">
    <location>
        <begin position="29"/>
        <end position="55"/>
    </location>
</feature>
<protein>
    <submittedName>
        <fullName evidence="2">Uncharacterized protein</fullName>
    </submittedName>
</protein>
<name>A0AAW1JGS2_POPJA</name>
<dbReference type="EMBL" id="JASPKY010000390">
    <property type="protein sequence ID" value="KAK9702532.1"/>
    <property type="molecule type" value="Genomic_DNA"/>
</dbReference>
<comment type="caution">
    <text evidence="2">The sequence shown here is derived from an EMBL/GenBank/DDBJ whole genome shotgun (WGS) entry which is preliminary data.</text>
</comment>
<evidence type="ECO:0000313" key="2">
    <source>
        <dbReference type="EMBL" id="KAK9702532.1"/>
    </source>
</evidence>
<accession>A0AAW1JGS2</accession>
<keyword evidence="3" id="KW-1185">Reference proteome</keyword>
<proteinExistence type="predicted"/>
<reference evidence="2 3" key="1">
    <citation type="journal article" date="2024" name="BMC Genomics">
        <title>De novo assembly and annotation of Popillia japonica's genome with initial clues to its potential as an invasive pest.</title>
        <authorList>
            <person name="Cucini C."/>
            <person name="Boschi S."/>
            <person name="Funari R."/>
            <person name="Cardaioli E."/>
            <person name="Iannotti N."/>
            <person name="Marturano G."/>
            <person name="Paoli F."/>
            <person name="Bruttini M."/>
            <person name="Carapelli A."/>
            <person name="Frati F."/>
            <person name="Nardi F."/>
        </authorList>
    </citation>
    <scope>NUCLEOTIDE SEQUENCE [LARGE SCALE GENOMIC DNA]</scope>
    <source>
        <strain evidence="2">DMR45628</strain>
    </source>
</reference>
<dbReference type="Proteomes" id="UP001458880">
    <property type="component" value="Unassembled WGS sequence"/>
</dbReference>
<organism evidence="2 3">
    <name type="scientific">Popillia japonica</name>
    <name type="common">Japanese beetle</name>
    <dbReference type="NCBI Taxonomy" id="7064"/>
    <lineage>
        <taxon>Eukaryota</taxon>
        <taxon>Metazoa</taxon>
        <taxon>Ecdysozoa</taxon>
        <taxon>Arthropoda</taxon>
        <taxon>Hexapoda</taxon>
        <taxon>Insecta</taxon>
        <taxon>Pterygota</taxon>
        <taxon>Neoptera</taxon>
        <taxon>Endopterygota</taxon>
        <taxon>Coleoptera</taxon>
        <taxon>Polyphaga</taxon>
        <taxon>Scarabaeiformia</taxon>
        <taxon>Scarabaeidae</taxon>
        <taxon>Rutelinae</taxon>
        <taxon>Popillia</taxon>
    </lineage>
</organism>
<gene>
    <name evidence="2" type="ORF">QE152_g29866</name>
</gene>